<dbReference type="Pfam" id="PF00069">
    <property type="entry name" value="Pkinase"/>
    <property type="match status" value="1"/>
</dbReference>
<keyword evidence="5" id="KW-1185">Reference proteome</keyword>
<dbReference type="Gene3D" id="1.10.510.10">
    <property type="entry name" value="Transferase(Phosphotransferase) domain 1"/>
    <property type="match status" value="1"/>
</dbReference>
<dbReference type="Proteomes" id="UP000327013">
    <property type="component" value="Unassembled WGS sequence"/>
</dbReference>
<evidence type="ECO:0000313" key="5">
    <source>
        <dbReference type="Proteomes" id="UP000327013"/>
    </source>
</evidence>
<dbReference type="InterPro" id="IPR050117">
    <property type="entry name" value="MAPK"/>
</dbReference>
<organism evidence="4 5">
    <name type="scientific">Carpinus fangiana</name>
    <dbReference type="NCBI Taxonomy" id="176857"/>
    <lineage>
        <taxon>Eukaryota</taxon>
        <taxon>Viridiplantae</taxon>
        <taxon>Streptophyta</taxon>
        <taxon>Embryophyta</taxon>
        <taxon>Tracheophyta</taxon>
        <taxon>Spermatophyta</taxon>
        <taxon>Magnoliopsida</taxon>
        <taxon>eudicotyledons</taxon>
        <taxon>Gunneridae</taxon>
        <taxon>Pentapetalae</taxon>
        <taxon>rosids</taxon>
        <taxon>fabids</taxon>
        <taxon>Fagales</taxon>
        <taxon>Betulaceae</taxon>
        <taxon>Carpinus</taxon>
    </lineage>
</organism>
<comment type="caution">
    <text evidence="4">The sequence shown here is derived from an EMBL/GenBank/DDBJ whole genome shotgun (WGS) entry which is preliminary data.</text>
</comment>
<keyword evidence="2" id="KW-0067">ATP-binding</keyword>
<dbReference type="InterPro" id="IPR011009">
    <property type="entry name" value="Kinase-like_dom_sf"/>
</dbReference>
<dbReference type="PANTHER" id="PTHR24055">
    <property type="entry name" value="MITOGEN-ACTIVATED PROTEIN KINASE"/>
    <property type="match status" value="1"/>
</dbReference>
<evidence type="ECO:0000259" key="3">
    <source>
        <dbReference type="PROSITE" id="PS50011"/>
    </source>
</evidence>
<dbReference type="OrthoDB" id="10252171at2759"/>
<keyword evidence="1" id="KW-0547">Nucleotide-binding</keyword>
<dbReference type="SUPFAM" id="SSF56112">
    <property type="entry name" value="Protein kinase-like (PK-like)"/>
    <property type="match status" value="1"/>
</dbReference>
<dbReference type="PROSITE" id="PS00108">
    <property type="entry name" value="PROTEIN_KINASE_ST"/>
    <property type="match status" value="1"/>
</dbReference>
<sequence>MFVVKHVQESIFVQALRIKARLGDCQFVRLPLDTVAEERTIIYEHMTDTLFNLVSCYSLALNQCKQILHVVLQGLHEMHSRNVVHADLKPNNVLVDFSVGEDGNVSITRIKIADVDDAVILRQRQAIATTVGNVWWRSPEAQLGTRIRAPTDIFSFGLVPILLIPEHALVPDVDKEYQVLDRTMEYFGPFPPSLKEKASGVQRQVLAIIEDAFTGPEMFTLLQGWSKDHLPESAVGMRLDLLEDHGFKRIMSKAMKMEPAERATVDELLADPWWEDRGGAYRSA</sequence>
<dbReference type="GO" id="GO:0004672">
    <property type="term" value="F:protein kinase activity"/>
    <property type="evidence" value="ECO:0007669"/>
    <property type="project" value="InterPro"/>
</dbReference>
<evidence type="ECO:0000313" key="4">
    <source>
        <dbReference type="EMBL" id="KAB8346242.1"/>
    </source>
</evidence>
<dbReference type="GO" id="GO:0005524">
    <property type="term" value="F:ATP binding"/>
    <property type="evidence" value="ECO:0007669"/>
    <property type="project" value="UniProtKB-KW"/>
</dbReference>
<evidence type="ECO:0000256" key="1">
    <source>
        <dbReference type="ARBA" id="ARBA00022741"/>
    </source>
</evidence>
<feature type="domain" description="Protein kinase" evidence="3">
    <location>
        <begin position="1"/>
        <end position="274"/>
    </location>
</feature>
<dbReference type="InterPro" id="IPR008271">
    <property type="entry name" value="Ser/Thr_kinase_AS"/>
</dbReference>
<dbReference type="SMART" id="SM00220">
    <property type="entry name" value="S_TKc"/>
    <property type="match status" value="1"/>
</dbReference>
<reference evidence="4 5" key="1">
    <citation type="submission" date="2019-06" db="EMBL/GenBank/DDBJ databases">
        <title>A chromosomal-level reference genome of Carpinus fangiana (Coryloideae, Betulaceae).</title>
        <authorList>
            <person name="Yang X."/>
            <person name="Wang Z."/>
            <person name="Zhang L."/>
            <person name="Hao G."/>
            <person name="Liu J."/>
            <person name="Yang Y."/>
        </authorList>
    </citation>
    <scope>NUCLEOTIDE SEQUENCE [LARGE SCALE GENOMIC DNA]</scope>
    <source>
        <strain evidence="4">Cfa_2016G</strain>
        <tissue evidence="4">Leaf</tissue>
    </source>
</reference>
<accession>A0A5N6KV07</accession>
<gene>
    <name evidence="4" type="ORF">FH972_023287</name>
</gene>
<protein>
    <recommendedName>
        <fullName evidence="3">Protein kinase domain-containing protein</fullName>
    </recommendedName>
</protein>
<dbReference type="EMBL" id="VIBQ01000013">
    <property type="protein sequence ID" value="KAB8346242.1"/>
    <property type="molecule type" value="Genomic_DNA"/>
</dbReference>
<evidence type="ECO:0000256" key="2">
    <source>
        <dbReference type="ARBA" id="ARBA00022840"/>
    </source>
</evidence>
<dbReference type="PROSITE" id="PS50011">
    <property type="entry name" value="PROTEIN_KINASE_DOM"/>
    <property type="match status" value="1"/>
</dbReference>
<proteinExistence type="predicted"/>
<dbReference type="AlphaFoldDB" id="A0A5N6KV07"/>
<name>A0A5N6KV07_9ROSI</name>
<dbReference type="InterPro" id="IPR000719">
    <property type="entry name" value="Prot_kinase_dom"/>
</dbReference>